<comment type="caution">
    <text evidence="13">The sequence shown here is derived from an EMBL/GenBank/DDBJ whole genome shotgun (WGS) entry which is preliminary data.</text>
</comment>
<keyword evidence="2" id="KW-0479">Metal-binding</keyword>
<evidence type="ECO:0000256" key="4">
    <source>
        <dbReference type="ARBA" id="ARBA00022833"/>
    </source>
</evidence>
<dbReference type="AlphaFoldDB" id="A0A9Q0BT26"/>
<evidence type="ECO:0000256" key="10">
    <source>
        <dbReference type="ARBA" id="ARBA00041760"/>
    </source>
</evidence>
<reference evidence="13" key="1">
    <citation type="journal article" date="2023" name="Genome Biol. Evol.">
        <title>Long-read-based Genome Assembly of Drosophila gunungcola Reveals Fewer Chemosensory Genes in Flower-breeding Species.</title>
        <authorList>
            <person name="Negi A."/>
            <person name="Liao B.Y."/>
            <person name="Yeh S.D."/>
        </authorList>
    </citation>
    <scope>NUCLEOTIDE SEQUENCE</scope>
    <source>
        <strain evidence="13">Sukarami</strain>
    </source>
</reference>
<accession>A0A9Q0BT26</accession>
<evidence type="ECO:0000256" key="1">
    <source>
        <dbReference type="ARBA" id="ARBA00022694"/>
    </source>
</evidence>
<sequence length="396" mass="45502">MPTTENRPSVQDIAKPCLDKFESLPKTGKPTANQWTVLAGVLEFNRKTGNSQLVALGCGTKCIGPSKLCPKGFILNDSHAEVLARRAFLRFLYQELKQERIFRWNSDLKSYDMDEHVEFHFLSTQTPCGDACILDLEEPEIKAKRQRLDEESEMVYTGAKLIGDLDDVDPMQQTPGVLRTKPGRGERTLSMSCSDKIARWNILGVQGALLDSLISKPIYFSSLNFCCKDAKLESLERAIFKRWEAKSFDHDRFHPQKPQIRIDSNITFEFSQRSDWQPSPNGLVWSQVPEDLRPYEISVNGKRQGVTKKKMNTPQAALSVSKYNLFLSFLDILRFNPKLCEKFNENIFNLETMSYASCKDLAANYQMAWRQLKDIYFIQWTKKPNELLNFTPITNK</sequence>
<evidence type="ECO:0000256" key="6">
    <source>
        <dbReference type="ARBA" id="ARBA00037784"/>
    </source>
</evidence>
<comment type="catalytic activity">
    <reaction evidence="11">
        <text>adenosine(37) in tRNA(Ala) + H2O + H(+) = inosine(37) in tRNA(Ala) + NH4(+)</text>
        <dbReference type="Rhea" id="RHEA:50968"/>
        <dbReference type="Rhea" id="RHEA-COMP:12855"/>
        <dbReference type="Rhea" id="RHEA-COMP:12856"/>
        <dbReference type="ChEBI" id="CHEBI:15377"/>
        <dbReference type="ChEBI" id="CHEBI:15378"/>
        <dbReference type="ChEBI" id="CHEBI:28938"/>
        <dbReference type="ChEBI" id="CHEBI:74411"/>
        <dbReference type="ChEBI" id="CHEBI:82852"/>
        <dbReference type="EC" id="3.5.4.34"/>
    </reaction>
</comment>
<comment type="cofactor">
    <cofactor evidence="5">
        <name>1D-myo-inositol hexakisphosphate</name>
        <dbReference type="ChEBI" id="CHEBI:58130"/>
    </cofactor>
</comment>
<dbReference type="EC" id="3.5.4.34" evidence="8"/>
<dbReference type="PANTHER" id="PTHR46516:SF1">
    <property type="entry name" value="TRNA-SPECIFIC ADENOSINE DEAMINASE 1"/>
    <property type="match status" value="1"/>
</dbReference>
<comment type="similarity">
    <text evidence="7">Belongs to the ADAT1 family.</text>
</comment>
<evidence type="ECO:0000256" key="7">
    <source>
        <dbReference type="ARBA" id="ARBA00038326"/>
    </source>
</evidence>
<dbReference type="PROSITE" id="PS50141">
    <property type="entry name" value="A_DEAMIN_EDITASE"/>
    <property type="match status" value="1"/>
</dbReference>
<dbReference type="InterPro" id="IPR002466">
    <property type="entry name" value="A_deamin"/>
</dbReference>
<feature type="domain" description="A to I editase" evidence="12">
    <location>
        <begin position="55"/>
        <end position="390"/>
    </location>
</feature>
<evidence type="ECO:0000256" key="9">
    <source>
        <dbReference type="ARBA" id="ARBA00040502"/>
    </source>
</evidence>
<dbReference type="SMART" id="SM00552">
    <property type="entry name" value="ADEAMc"/>
    <property type="match status" value="1"/>
</dbReference>
<keyword evidence="1" id="KW-0819">tRNA processing</keyword>
<dbReference type="EMBL" id="JAMKOV010000002">
    <property type="protein sequence ID" value="KAI8043131.1"/>
    <property type="molecule type" value="Genomic_DNA"/>
</dbReference>
<dbReference type="OrthoDB" id="416253at2759"/>
<evidence type="ECO:0000256" key="8">
    <source>
        <dbReference type="ARBA" id="ARBA00038940"/>
    </source>
</evidence>
<dbReference type="GO" id="GO:0043829">
    <property type="term" value="F:tRNA-specific adenosine-37 deaminase activity"/>
    <property type="evidence" value="ECO:0007669"/>
    <property type="project" value="UniProtKB-EC"/>
</dbReference>
<dbReference type="Pfam" id="PF02137">
    <property type="entry name" value="A_deamin"/>
    <property type="match status" value="1"/>
</dbReference>
<dbReference type="GO" id="GO:0046872">
    <property type="term" value="F:metal ion binding"/>
    <property type="evidence" value="ECO:0007669"/>
    <property type="project" value="UniProtKB-KW"/>
</dbReference>
<evidence type="ECO:0000313" key="14">
    <source>
        <dbReference type="Proteomes" id="UP001059596"/>
    </source>
</evidence>
<comment type="function">
    <text evidence="6">Specifically deaminates adenosine-37 to inosine in tRNA-Ala.</text>
</comment>
<protein>
    <recommendedName>
        <fullName evidence="9">tRNA-specific adenosine deaminase 1</fullName>
        <ecNumber evidence="8">3.5.4.34</ecNumber>
    </recommendedName>
    <alternativeName>
        <fullName evidence="10">tRNA-specific adenosine-37 deaminase</fullName>
    </alternativeName>
</protein>
<organism evidence="13 14">
    <name type="scientific">Drosophila gunungcola</name>
    <name type="common">fruit fly</name>
    <dbReference type="NCBI Taxonomy" id="103775"/>
    <lineage>
        <taxon>Eukaryota</taxon>
        <taxon>Metazoa</taxon>
        <taxon>Ecdysozoa</taxon>
        <taxon>Arthropoda</taxon>
        <taxon>Hexapoda</taxon>
        <taxon>Insecta</taxon>
        <taxon>Pterygota</taxon>
        <taxon>Neoptera</taxon>
        <taxon>Endopterygota</taxon>
        <taxon>Diptera</taxon>
        <taxon>Brachycera</taxon>
        <taxon>Muscomorpha</taxon>
        <taxon>Ephydroidea</taxon>
        <taxon>Drosophilidae</taxon>
        <taxon>Drosophila</taxon>
        <taxon>Sophophora</taxon>
    </lineage>
</organism>
<evidence type="ECO:0000256" key="2">
    <source>
        <dbReference type="ARBA" id="ARBA00022723"/>
    </source>
</evidence>
<keyword evidence="4" id="KW-0862">Zinc</keyword>
<gene>
    <name evidence="13" type="ORF">M5D96_004457</name>
</gene>
<dbReference type="GO" id="GO:0008033">
    <property type="term" value="P:tRNA processing"/>
    <property type="evidence" value="ECO:0007669"/>
    <property type="project" value="UniProtKB-KW"/>
</dbReference>
<evidence type="ECO:0000256" key="3">
    <source>
        <dbReference type="ARBA" id="ARBA00022801"/>
    </source>
</evidence>
<dbReference type="Proteomes" id="UP001059596">
    <property type="component" value="Unassembled WGS sequence"/>
</dbReference>
<keyword evidence="3" id="KW-0378">Hydrolase</keyword>
<keyword evidence="14" id="KW-1185">Reference proteome</keyword>
<evidence type="ECO:0000256" key="11">
    <source>
        <dbReference type="ARBA" id="ARBA00047635"/>
    </source>
</evidence>
<evidence type="ECO:0000259" key="12">
    <source>
        <dbReference type="PROSITE" id="PS50141"/>
    </source>
</evidence>
<evidence type="ECO:0000256" key="5">
    <source>
        <dbReference type="ARBA" id="ARBA00037026"/>
    </source>
</evidence>
<dbReference type="PANTHER" id="PTHR46516">
    <property type="entry name" value="TRNA-SPECIFIC ADENOSINE DEAMINASE 1"/>
    <property type="match status" value="1"/>
</dbReference>
<name>A0A9Q0BT26_9MUSC</name>
<evidence type="ECO:0000313" key="13">
    <source>
        <dbReference type="EMBL" id="KAI8043131.1"/>
    </source>
</evidence>
<dbReference type="GO" id="GO:0003723">
    <property type="term" value="F:RNA binding"/>
    <property type="evidence" value="ECO:0007669"/>
    <property type="project" value="InterPro"/>
</dbReference>
<proteinExistence type="inferred from homology"/>